<proteinExistence type="predicted"/>
<dbReference type="PANTHER" id="PTHR43681">
    <property type="entry name" value="TRANSMEMBRANE GTPASE FZO"/>
    <property type="match status" value="1"/>
</dbReference>
<evidence type="ECO:0000313" key="3">
    <source>
        <dbReference type="EMBL" id="THT98729.1"/>
    </source>
</evidence>
<feature type="coiled-coil region" evidence="1">
    <location>
        <begin position="607"/>
        <end position="641"/>
    </location>
</feature>
<dbReference type="InterPro" id="IPR027417">
    <property type="entry name" value="P-loop_NTPase"/>
</dbReference>
<name>A0A4S8EV25_9BURK</name>
<reference evidence="3 4" key="1">
    <citation type="journal article" date="2015" name="Antonie Van Leeuwenhoek">
        <title>Lampropedia puyangensis sp. nov., isolated from symptomatic bark of Populus ? euramericana canker and emended description of Lampropedia hyalina (Ehrenberg 1832) Lee et al. 2004.</title>
        <authorList>
            <person name="Li Y."/>
            <person name="Wang T."/>
            <person name="Piao C.G."/>
            <person name="Wang L.F."/>
            <person name="Tian G.Z."/>
            <person name="Zhu T.H."/>
            <person name="Guo M.W."/>
        </authorList>
    </citation>
    <scope>NUCLEOTIDE SEQUENCE [LARGE SCALE GENOMIC DNA]</scope>
    <source>
        <strain evidence="3 4">2-bin</strain>
    </source>
</reference>
<accession>A0A4S8EV25</accession>
<keyword evidence="4" id="KW-1185">Reference proteome</keyword>
<dbReference type="AlphaFoldDB" id="A0A4S8EV25"/>
<dbReference type="InterPro" id="IPR051943">
    <property type="entry name" value="TRAFAC_Dynamin-like_GTPase"/>
</dbReference>
<evidence type="ECO:0000256" key="1">
    <source>
        <dbReference type="SAM" id="Coils"/>
    </source>
</evidence>
<evidence type="ECO:0000259" key="2">
    <source>
        <dbReference type="Pfam" id="PF00350"/>
    </source>
</evidence>
<dbReference type="EMBL" id="STFG01000018">
    <property type="protein sequence ID" value="THT98729.1"/>
    <property type="molecule type" value="Genomic_DNA"/>
</dbReference>
<feature type="domain" description="Dynamin N-terminal" evidence="2">
    <location>
        <begin position="69"/>
        <end position="284"/>
    </location>
</feature>
<dbReference type="SUPFAM" id="SSF52540">
    <property type="entry name" value="P-loop containing nucleoside triphosphate hydrolases"/>
    <property type="match status" value="1"/>
</dbReference>
<keyword evidence="1" id="KW-0175">Coiled coil</keyword>
<dbReference type="Gene3D" id="3.40.50.300">
    <property type="entry name" value="P-loop containing nucleotide triphosphate hydrolases"/>
    <property type="match status" value="1"/>
</dbReference>
<dbReference type="PANTHER" id="PTHR43681:SF1">
    <property type="entry name" value="SARCALUMENIN"/>
    <property type="match status" value="1"/>
</dbReference>
<dbReference type="InterPro" id="IPR045063">
    <property type="entry name" value="Dynamin_N"/>
</dbReference>
<evidence type="ECO:0000313" key="4">
    <source>
        <dbReference type="Proteomes" id="UP000308917"/>
    </source>
</evidence>
<dbReference type="OrthoDB" id="5295100at2"/>
<sequence>MPHHKAITVSIESQTFNQRFDQYGQWRAEFAKELSVFSAWLEGKGLRNASAMERLSRLHEQTLDDKLTVAFVAEYSRGKSEMINALFFSSYGRRIMPASAGRTTMCPTELTWDATYTPSVRLLPIETRKLGASLADWRLKPSSWLSVPLNAKSGDSVAAAVERVTETISVDVAEARRLGFWVDGADDNPPLNASGLVDVPKWRHAVINFPHPLLKKGMVILDTPGLNAIGAEPELTISLLPQAQAVLFILGADTGVTRSDLRIWQDLLGPHVDSSGMRLVVLNKIDTLWDSLTSKEAHQTQIRKQRQTTAQTLGVPLNQVIAISAQKALVAKITKDDALLRESAIRQLESVLVDTLLGQRHQLLNHALFKGLAELRADAQQILTVRLRDLTEQMQEIAGLQGKNSSARRSIRMRIARERKEFDSSVHKILGLRAAQNKLLNQGFQQLSSKTIKSELASLTAALQGKMLTFGFQKRFFETFDSLKESVEATQEIADQMHRLAIDAFDSLNTEFGFSLTAPQALNLGQYIEDLDKIAQSNKNHFSVANALRFSSNEFSERLVAAISMRLRSVFEAVSNELELWSKASSAQLDVQLKERRHSFLNRSETIERIEQAELDLTERLQELQADIDALASVSEQLQDRTSRLEDSLHSMLSSLDFDLGQPQPVRA</sequence>
<dbReference type="Pfam" id="PF00350">
    <property type="entry name" value="Dynamin_N"/>
    <property type="match status" value="1"/>
</dbReference>
<dbReference type="Proteomes" id="UP000308917">
    <property type="component" value="Unassembled WGS sequence"/>
</dbReference>
<protein>
    <submittedName>
        <fullName evidence="3">Dynamin family protein</fullName>
    </submittedName>
</protein>
<comment type="caution">
    <text evidence="3">The sequence shown here is derived from an EMBL/GenBank/DDBJ whole genome shotgun (WGS) entry which is preliminary data.</text>
</comment>
<organism evidence="3 4">
    <name type="scientific">Lampropedia puyangensis</name>
    <dbReference type="NCBI Taxonomy" id="1330072"/>
    <lineage>
        <taxon>Bacteria</taxon>
        <taxon>Pseudomonadati</taxon>
        <taxon>Pseudomonadota</taxon>
        <taxon>Betaproteobacteria</taxon>
        <taxon>Burkholderiales</taxon>
        <taxon>Comamonadaceae</taxon>
        <taxon>Lampropedia</taxon>
    </lineage>
</organism>
<gene>
    <name evidence="3" type="ORF">E9531_13705</name>
</gene>